<proteinExistence type="inferred from homology"/>
<dbReference type="GO" id="GO:0055085">
    <property type="term" value="P:transmembrane transport"/>
    <property type="evidence" value="ECO:0007669"/>
    <property type="project" value="InterPro"/>
</dbReference>
<comment type="similarity">
    <text evidence="7">Belongs to the binding-protein-dependent transport system permease family.</text>
</comment>
<evidence type="ECO:0000256" key="4">
    <source>
        <dbReference type="ARBA" id="ARBA00022692"/>
    </source>
</evidence>
<evidence type="ECO:0000313" key="9">
    <source>
        <dbReference type="EMBL" id="MBD1400995.1"/>
    </source>
</evidence>
<protein>
    <submittedName>
        <fullName evidence="9">ABC transporter permease</fullName>
    </submittedName>
</protein>
<organism evidence="9 10">
    <name type="scientific">Pelovirga terrestris</name>
    <dbReference type="NCBI Taxonomy" id="2771352"/>
    <lineage>
        <taxon>Bacteria</taxon>
        <taxon>Pseudomonadati</taxon>
        <taxon>Thermodesulfobacteriota</taxon>
        <taxon>Desulfuromonadia</taxon>
        <taxon>Geobacterales</taxon>
        <taxon>Geobacteraceae</taxon>
        <taxon>Pelovirga</taxon>
    </lineage>
</organism>
<dbReference type="Gene3D" id="1.10.3720.10">
    <property type="entry name" value="MetI-like"/>
    <property type="match status" value="1"/>
</dbReference>
<dbReference type="SUPFAM" id="SSF161098">
    <property type="entry name" value="MetI-like"/>
    <property type="match status" value="1"/>
</dbReference>
<dbReference type="RefSeq" id="WP_191156112.1">
    <property type="nucleotide sequence ID" value="NZ_JACWUN010000010.1"/>
</dbReference>
<evidence type="ECO:0000256" key="7">
    <source>
        <dbReference type="RuleBase" id="RU363032"/>
    </source>
</evidence>
<dbReference type="InterPro" id="IPR045621">
    <property type="entry name" value="BPD_transp_1_N"/>
</dbReference>
<keyword evidence="6 7" id="KW-0472">Membrane</keyword>
<dbReference type="Pfam" id="PF00528">
    <property type="entry name" value="BPD_transp_1"/>
    <property type="match status" value="1"/>
</dbReference>
<keyword evidence="5 7" id="KW-1133">Transmembrane helix</keyword>
<evidence type="ECO:0000256" key="5">
    <source>
        <dbReference type="ARBA" id="ARBA00022989"/>
    </source>
</evidence>
<dbReference type="Pfam" id="PF19300">
    <property type="entry name" value="BPD_transp_1_N"/>
    <property type="match status" value="1"/>
</dbReference>
<dbReference type="AlphaFoldDB" id="A0A8J6UII2"/>
<reference evidence="9" key="1">
    <citation type="submission" date="2020-09" db="EMBL/GenBank/DDBJ databases">
        <title>Pelobacter alkaliphilus sp. nov., a novel anaerobic arsenate-reducing bacterium from terrestrial mud volcano.</title>
        <authorList>
            <person name="Khomyakova M.A."/>
            <person name="Merkel A.Y."/>
            <person name="Slobodkin A.I."/>
        </authorList>
    </citation>
    <scope>NUCLEOTIDE SEQUENCE</scope>
    <source>
        <strain evidence="9">M08fum</strain>
    </source>
</reference>
<dbReference type="InterPro" id="IPR035906">
    <property type="entry name" value="MetI-like_sf"/>
</dbReference>
<dbReference type="CDD" id="cd06261">
    <property type="entry name" value="TM_PBP2"/>
    <property type="match status" value="1"/>
</dbReference>
<keyword evidence="4 7" id="KW-0812">Transmembrane</keyword>
<dbReference type="Proteomes" id="UP000632828">
    <property type="component" value="Unassembled WGS sequence"/>
</dbReference>
<keyword evidence="10" id="KW-1185">Reference proteome</keyword>
<feature type="transmembrane region" description="Helical" evidence="7">
    <location>
        <begin position="102"/>
        <end position="125"/>
    </location>
</feature>
<dbReference type="EMBL" id="JACWUN010000010">
    <property type="protein sequence ID" value="MBD1400995.1"/>
    <property type="molecule type" value="Genomic_DNA"/>
</dbReference>
<dbReference type="PANTHER" id="PTHR30465">
    <property type="entry name" value="INNER MEMBRANE ABC TRANSPORTER"/>
    <property type="match status" value="1"/>
</dbReference>
<gene>
    <name evidence="9" type="ORF">ICT70_09950</name>
</gene>
<feature type="transmembrane region" description="Helical" evidence="7">
    <location>
        <begin position="188"/>
        <end position="206"/>
    </location>
</feature>
<keyword evidence="3" id="KW-1003">Cell membrane</keyword>
<dbReference type="PANTHER" id="PTHR30465:SF0">
    <property type="entry name" value="OLIGOPEPTIDE TRANSPORT SYSTEM PERMEASE PROTEIN APPB"/>
    <property type="match status" value="1"/>
</dbReference>
<evidence type="ECO:0000259" key="8">
    <source>
        <dbReference type="PROSITE" id="PS50928"/>
    </source>
</evidence>
<feature type="transmembrane region" description="Helical" evidence="7">
    <location>
        <begin position="9"/>
        <end position="30"/>
    </location>
</feature>
<sequence>MLPYLARRLLLLIPLLLGITLISFVVIHLAPGEPTDLQTQMNPQASAELQERLRRQYGLDQPLYVQYGQWLGRLAVLDFGESFAGDRRPVIDKILERLPVTILINLLSIAFILAVSVPLGILSAVRRNSLFDRATTILVFTGFAMPSFWLALLLMDWFGVRLGVLPISGLKSLGYEYLSFSGQILDRISHLILPVFVSAIGGLAGFSRYMRSNMLEVIRQDYILTARAKGLSEHTVIYKHALRNALLPVITILGLSVPGLIGGSVIFETIFAIPGMGKLFFDGVMMRDYPLIMGILVMGAVLTLLGNLLADICYALADPRIRHGQQTTGKG</sequence>
<evidence type="ECO:0000256" key="2">
    <source>
        <dbReference type="ARBA" id="ARBA00022448"/>
    </source>
</evidence>
<evidence type="ECO:0000256" key="6">
    <source>
        <dbReference type="ARBA" id="ARBA00023136"/>
    </source>
</evidence>
<evidence type="ECO:0000256" key="3">
    <source>
        <dbReference type="ARBA" id="ARBA00022475"/>
    </source>
</evidence>
<comment type="caution">
    <text evidence="9">The sequence shown here is derived from an EMBL/GenBank/DDBJ whole genome shotgun (WGS) entry which is preliminary data.</text>
</comment>
<keyword evidence="2 7" id="KW-0813">Transport</keyword>
<dbReference type="PROSITE" id="PS50928">
    <property type="entry name" value="ABC_TM1"/>
    <property type="match status" value="1"/>
</dbReference>
<dbReference type="InterPro" id="IPR000515">
    <property type="entry name" value="MetI-like"/>
</dbReference>
<dbReference type="GO" id="GO:0005886">
    <property type="term" value="C:plasma membrane"/>
    <property type="evidence" value="ECO:0007669"/>
    <property type="project" value="UniProtKB-SubCell"/>
</dbReference>
<accession>A0A8J6UII2</accession>
<evidence type="ECO:0000256" key="1">
    <source>
        <dbReference type="ARBA" id="ARBA00004651"/>
    </source>
</evidence>
<name>A0A8J6UII2_9BACT</name>
<feature type="transmembrane region" description="Helical" evidence="7">
    <location>
        <begin position="137"/>
        <end position="160"/>
    </location>
</feature>
<feature type="domain" description="ABC transmembrane type-1" evidence="8">
    <location>
        <begin position="98"/>
        <end position="310"/>
    </location>
</feature>
<evidence type="ECO:0000313" key="10">
    <source>
        <dbReference type="Proteomes" id="UP000632828"/>
    </source>
</evidence>
<comment type="subcellular location">
    <subcellularLocation>
        <location evidence="1 7">Cell membrane</location>
        <topology evidence="1 7">Multi-pass membrane protein</topology>
    </subcellularLocation>
</comment>
<feature type="transmembrane region" description="Helical" evidence="7">
    <location>
        <begin position="291"/>
        <end position="317"/>
    </location>
</feature>
<feature type="transmembrane region" description="Helical" evidence="7">
    <location>
        <begin position="245"/>
        <end position="271"/>
    </location>
</feature>